<dbReference type="PANTHER" id="PTHR36456">
    <property type="entry name" value="UPF0232 PROTEIN SCO3875"/>
    <property type="match status" value="1"/>
</dbReference>
<dbReference type="PANTHER" id="PTHR36456:SF1">
    <property type="entry name" value="UPF0232 PROTEIN SCO3875"/>
    <property type="match status" value="1"/>
</dbReference>
<organism evidence="1">
    <name type="scientific">marine metagenome</name>
    <dbReference type="NCBI Taxonomy" id="408172"/>
    <lineage>
        <taxon>unclassified sequences</taxon>
        <taxon>metagenomes</taxon>
        <taxon>ecological metagenomes</taxon>
    </lineage>
</organism>
<dbReference type="AlphaFoldDB" id="A0A382W9V1"/>
<evidence type="ECO:0000313" key="1">
    <source>
        <dbReference type="EMBL" id="SVD55280.1"/>
    </source>
</evidence>
<accession>A0A382W9V1</accession>
<dbReference type="InterPro" id="IPR007922">
    <property type="entry name" value="DciA-like"/>
</dbReference>
<protein>
    <recommendedName>
        <fullName evidence="2">DUF721 domain-containing protein</fullName>
    </recommendedName>
</protein>
<dbReference type="EMBL" id="UINC01157989">
    <property type="protein sequence ID" value="SVD55280.1"/>
    <property type="molecule type" value="Genomic_DNA"/>
</dbReference>
<gene>
    <name evidence="1" type="ORF">METZ01_LOCUS408134</name>
</gene>
<reference evidence="1" key="1">
    <citation type="submission" date="2018-05" db="EMBL/GenBank/DDBJ databases">
        <authorList>
            <person name="Lanie J.A."/>
            <person name="Ng W.-L."/>
            <person name="Kazmierczak K.M."/>
            <person name="Andrzejewski T.M."/>
            <person name="Davidsen T.M."/>
            <person name="Wayne K.J."/>
            <person name="Tettelin H."/>
            <person name="Glass J.I."/>
            <person name="Rusch D."/>
            <person name="Podicherti R."/>
            <person name="Tsui H.-C.T."/>
            <person name="Winkler M.E."/>
        </authorList>
    </citation>
    <scope>NUCLEOTIDE SEQUENCE</scope>
</reference>
<evidence type="ECO:0008006" key="2">
    <source>
        <dbReference type="Google" id="ProtNLM"/>
    </source>
</evidence>
<dbReference type="Pfam" id="PF05258">
    <property type="entry name" value="DciA"/>
    <property type="match status" value="1"/>
</dbReference>
<name>A0A382W9V1_9ZZZZ</name>
<sequence length="85" mass="9914">MEEYGVLERVEQLGVLQEWPDIVGDSLSQVTKVRGIDNKTLLIEVRSSAWMMELNMLKNDVLDRVNERFEDIIFERIVFVLAETT</sequence>
<proteinExistence type="predicted"/>